<evidence type="ECO:0000313" key="1">
    <source>
        <dbReference type="EMBL" id="SQA59415.1"/>
    </source>
</evidence>
<accession>A0AAE8NLT7</accession>
<dbReference type="AlphaFoldDB" id="A0AAE8NLT7"/>
<evidence type="ECO:0000313" key="2">
    <source>
        <dbReference type="Proteomes" id="UP000250416"/>
    </source>
</evidence>
<proteinExistence type="predicted"/>
<protein>
    <submittedName>
        <fullName evidence="1">Uncharacterized protein</fullName>
    </submittedName>
</protein>
<organism evidence="1 2">
    <name type="scientific">Burkholderia cepacia</name>
    <name type="common">Pseudomonas cepacia</name>
    <dbReference type="NCBI Taxonomy" id="292"/>
    <lineage>
        <taxon>Bacteria</taxon>
        <taxon>Pseudomonadati</taxon>
        <taxon>Pseudomonadota</taxon>
        <taxon>Betaproteobacteria</taxon>
        <taxon>Burkholderiales</taxon>
        <taxon>Burkholderiaceae</taxon>
        <taxon>Burkholderia</taxon>
        <taxon>Burkholderia cepacia complex</taxon>
    </lineage>
</organism>
<dbReference type="Proteomes" id="UP000250416">
    <property type="component" value="Unassembled WGS sequence"/>
</dbReference>
<reference evidence="1 2" key="1">
    <citation type="submission" date="2018-06" db="EMBL/GenBank/DDBJ databases">
        <authorList>
            <consortium name="Pathogen Informatics"/>
            <person name="Doyle S."/>
        </authorList>
    </citation>
    <scope>NUCLEOTIDE SEQUENCE [LARGE SCALE GENOMIC DNA]</scope>
    <source>
        <strain evidence="1 2">NCTC10661</strain>
    </source>
</reference>
<comment type="caution">
    <text evidence="1">The sequence shown here is derived from an EMBL/GenBank/DDBJ whole genome shotgun (WGS) entry which is preliminary data.</text>
</comment>
<dbReference type="EMBL" id="UARD01000054">
    <property type="protein sequence ID" value="SQA59415.1"/>
    <property type="molecule type" value="Genomic_DNA"/>
</dbReference>
<name>A0AAE8NLT7_BURCE</name>
<sequence length="83" mass="8971">MSSGRRQPRIVVPGHLIGQPAPPCFAAPTPDGSRRRGRPAANRYFFSGSGAPGCLNGNVLNIDFAWFCICSCICTNMFFDCSM</sequence>
<gene>
    <name evidence="1" type="ORF">NCTC10661_06806</name>
</gene>